<feature type="compositionally biased region" description="Basic and acidic residues" evidence="1">
    <location>
        <begin position="229"/>
        <end position="252"/>
    </location>
</feature>
<gene>
    <name evidence="3" type="ORF">H4R20_005311</name>
</gene>
<dbReference type="InterPro" id="IPR046331">
    <property type="entry name" value="GPAM1-like"/>
</dbReference>
<evidence type="ECO:0000256" key="1">
    <source>
        <dbReference type="SAM" id="MobiDB-lite"/>
    </source>
</evidence>
<evidence type="ECO:0000313" key="3">
    <source>
        <dbReference type="EMBL" id="KAJ2797100.1"/>
    </source>
</evidence>
<dbReference type="InterPro" id="IPR022226">
    <property type="entry name" value="DUF3752"/>
</dbReference>
<feature type="region of interest" description="Disordered" evidence="1">
    <location>
        <begin position="306"/>
        <end position="338"/>
    </location>
</feature>
<dbReference type="EMBL" id="JANBUO010001714">
    <property type="protein sequence ID" value="KAJ2797100.1"/>
    <property type="molecule type" value="Genomic_DNA"/>
</dbReference>
<dbReference type="Proteomes" id="UP001140094">
    <property type="component" value="Unassembled WGS sequence"/>
</dbReference>
<protein>
    <recommendedName>
        <fullName evidence="2">DUF3752 domain-containing protein</fullName>
    </recommendedName>
</protein>
<evidence type="ECO:0000259" key="2">
    <source>
        <dbReference type="Pfam" id="PF12572"/>
    </source>
</evidence>
<name>A0A9W8LRZ1_9FUNG</name>
<reference evidence="3" key="1">
    <citation type="submission" date="2022-07" db="EMBL/GenBank/DDBJ databases">
        <title>Phylogenomic reconstructions and comparative analyses of Kickxellomycotina fungi.</title>
        <authorList>
            <person name="Reynolds N.K."/>
            <person name="Stajich J.E."/>
            <person name="Barry K."/>
            <person name="Grigoriev I.V."/>
            <person name="Crous P."/>
            <person name="Smith M.E."/>
        </authorList>
    </citation>
    <scope>NUCLEOTIDE SEQUENCE</scope>
    <source>
        <strain evidence="3">NRRL 1565</strain>
    </source>
</reference>
<evidence type="ECO:0000313" key="4">
    <source>
        <dbReference type="Proteomes" id="UP001140094"/>
    </source>
</evidence>
<dbReference type="PANTHER" id="PTHR46370:SF1">
    <property type="entry name" value="GPALPP MOTIFS-CONTAINING PROTEIN 1"/>
    <property type="match status" value="1"/>
</dbReference>
<feature type="domain" description="DUF3752" evidence="2">
    <location>
        <begin position="144"/>
        <end position="270"/>
    </location>
</feature>
<accession>A0A9W8LRZ1</accession>
<keyword evidence="4" id="KW-1185">Reference proteome</keyword>
<feature type="compositionally biased region" description="Basic and acidic residues" evidence="1">
    <location>
        <begin position="171"/>
        <end position="213"/>
    </location>
</feature>
<dbReference type="PANTHER" id="PTHR46370">
    <property type="entry name" value="GPALPP MOTIFS-CONTAINING PROTEIN 1"/>
    <property type="match status" value="1"/>
</dbReference>
<dbReference type="Pfam" id="PF12572">
    <property type="entry name" value="DUF3752"/>
    <property type="match status" value="1"/>
</dbReference>
<sequence length="338" mass="37189">MGGGGIGPQIPPEVAARLGIRVGSGNDGTKEEKNGAEQPSPKRNVIGPSMPPSLTSLGKDSPAKPSTDDDAENSSDSEAVGPSTELAGYSEKQAQQQTIDKLDAQMEHNSSGGGGTADKHGGREEWMLVPPSKRGAGGKATDDGIFDESWTLTPEQRRERAAQQAKAARKQQPEETAASRRQQEEDQDKAQWVDEFNRSQRPKSLMEMHLETKHKSRRSKRTNNSTRPQEQDDAWKRQRFDRERDLATEQKSNRRQHHAVLDAMGTLTDKYAPGKAISCEGEEEDIHHSGKDWDYILLVVEERTHPEEDTQAAEENIQAPGEDIQAAEAGIGPDDIRS</sequence>
<dbReference type="AlphaFoldDB" id="A0A9W8LRZ1"/>
<organism evidence="3 4">
    <name type="scientific">Coemansia guatemalensis</name>
    <dbReference type="NCBI Taxonomy" id="2761395"/>
    <lineage>
        <taxon>Eukaryota</taxon>
        <taxon>Fungi</taxon>
        <taxon>Fungi incertae sedis</taxon>
        <taxon>Zoopagomycota</taxon>
        <taxon>Kickxellomycotina</taxon>
        <taxon>Kickxellomycetes</taxon>
        <taxon>Kickxellales</taxon>
        <taxon>Kickxellaceae</taxon>
        <taxon>Coemansia</taxon>
    </lineage>
</organism>
<feature type="region of interest" description="Disordered" evidence="1">
    <location>
        <begin position="20"/>
        <end position="258"/>
    </location>
</feature>
<comment type="caution">
    <text evidence="3">The sequence shown here is derived from an EMBL/GenBank/DDBJ whole genome shotgun (WGS) entry which is preliminary data.</text>
</comment>
<dbReference type="OrthoDB" id="73491at2759"/>
<proteinExistence type="predicted"/>
<feature type="compositionally biased region" description="Basic and acidic residues" evidence="1">
    <location>
        <begin position="117"/>
        <end position="126"/>
    </location>
</feature>